<dbReference type="InterPro" id="IPR001279">
    <property type="entry name" value="Metallo-B-lactamas"/>
</dbReference>
<dbReference type="RefSeq" id="WP_021224462.1">
    <property type="nucleotide sequence ID" value="NZ_FUYP01000048.1"/>
</dbReference>
<dbReference type="SUPFAM" id="SSF56281">
    <property type="entry name" value="Metallo-hydrolase/oxidoreductase"/>
    <property type="match status" value="1"/>
</dbReference>
<feature type="domain" description="Metallo-beta-lactamase" evidence="5">
    <location>
        <begin position="57"/>
        <end position="270"/>
    </location>
</feature>
<dbReference type="Pfam" id="PF00753">
    <property type="entry name" value="Lactamase_B"/>
    <property type="match status" value="1"/>
</dbReference>
<dbReference type="OrthoDB" id="9773738at2"/>
<dbReference type="InterPro" id="IPR036866">
    <property type="entry name" value="RibonucZ/Hydroxyglut_hydro"/>
</dbReference>
<dbReference type="SMART" id="SM00849">
    <property type="entry name" value="Lactamase_B"/>
    <property type="match status" value="1"/>
</dbReference>
<dbReference type="GO" id="GO:0016787">
    <property type="term" value="F:hydrolase activity"/>
    <property type="evidence" value="ECO:0007669"/>
    <property type="project" value="UniProtKB-KW"/>
</dbReference>
<dbReference type="PANTHER" id="PTHR42978">
    <property type="entry name" value="QUORUM-QUENCHING LACTONASE YTNP-RELATED-RELATED"/>
    <property type="match status" value="1"/>
</dbReference>
<dbReference type="CDD" id="cd16277">
    <property type="entry name" value="metallo-hydrolase-like_MBL-fold"/>
    <property type="match status" value="1"/>
</dbReference>
<name>A0A1T5FXF7_9SPHN</name>
<organism evidence="6 7">
    <name type="scientific">Sphingopyxis flava</name>
    <dbReference type="NCBI Taxonomy" id="1507287"/>
    <lineage>
        <taxon>Bacteria</taxon>
        <taxon>Pseudomonadati</taxon>
        <taxon>Pseudomonadota</taxon>
        <taxon>Alphaproteobacteria</taxon>
        <taxon>Sphingomonadales</taxon>
        <taxon>Sphingomonadaceae</taxon>
        <taxon>Sphingopyxis</taxon>
    </lineage>
</organism>
<dbReference type="AlphaFoldDB" id="A0A1T5FXF7"/>
<comment type="similarity">
    <text evidence="1">Belongs to the metallo-beta-lactamase superfamily.</text>
</comment>
<evidence type="ECO:0000256" key="1">
    <source>
        <dbReference type="ARBA" id="ARBA00007749"/>
    </source>
</evidence>
<sequence>MKKIVVGAVEITRVEESLAPSFEPAFLFPEWRPEYLEQYGWMEPHFYDRGAGKFMSSIHSWVIRTKHHLIVVDTCAGNDKSRPSFERFNMLRSSYLERLQSAGIRPEDVTHVLCTHLHLDHVGWNTRLLDGRWVPTFPQAKYILSRRECEFWDTRSGEGGKLPINDNVFEDSVRPILDAGLAELIDPPFQLTDELTIEAAPGHSPGHCILVLRSGGETAIFSADTMHQPVQIYEPHLNSRFCADPELARQSRQAVLEQCACSNGLLLPAHFGRPHVGRVSERAGGFAFSCDKV</sequence>
<evidence type="ECO:0000313" key="7">
    <source>
        <dbReference type="Proteomes" id="UP000190044"/>
    </source>
</evidence>
<dbReference type="InterPro" id="IPR051013">
    <property type="entry name" value="MBL_superfamily_lactonases"/>
</dbReference>
<protein>
    <submittedName>
        <fullName evidence="6">Glyoxylase, beta-lactamase superfamily II</fullName>
    </submittedName>
</protein>
<gene>
    <name evidence="6" type="ORF">SAMN06295937_10483</name>
</gene>
<dbReference type="EMBL" id="FUYP01000048">
    <property type="protein sequence ID" value="SKC00734.1"/>
    <property type="molecule type" value="Genomic_DNA"/>
</dbReference>
<reference evidence="7" key="1">
    <citation type="submission" date="2017-02" db="EMBL/GenBank/DDBJ databases">
        <authorList>
            <person name="Varghese N."/>
            <person name="Submissions S."/>
        </authorList>
    </citation>
    <scope>NUCLEOTIDE SEQUENCE [LARGE SCALE GENOMIC DNA]</scope>
    <source>
        <strain evidence="7">R11H</strain>
    </source>
</reference>
<proteinExistence type="inferred from homology"/>
<dbReference type="PANTHER" id="PTHR42978:SF6">
    <property type="entry name" value="QUORUM-QUENCHING LACTONASE YTNP-RELATED"/>
    <property type="match status" value="1"/>
</dbReference>
<evidence type="ECO:0000259" key="5">
    <source>
        <dbReference type="SMART" id="SM00849"/>
    </source>
</evidence>
<dbReference type="Gene3D" id="3.60.15.10">
    <property type="entry name" value="Ribonuclease Z/Hydroxyacylglutathione hydrolase-like"/>
    <property type="match status" value="1"/>
</dbReference>
<dbReference type="GO" id="GO:0046872">
    <property type="term" value="F:metal ion binding"/>
    <property type="evidence" value="ECO:0007669"/>
    <property type="project" value="UniProtKB-KW"/>
</dbReference>
<evidence type="ECO:0000256" key="3">
    <source>
        <dbReference type="ARBA" id="ARBA00022801"/>
    </source>
</evidence>
<evidence type="ECO:0000256" key="4">
    <source>
        <dbReference type="ARBA" id="ARBA00022833"/>
    </source>
</evidence>
<keyword evidence="2" id="KW-0479">Metal-binding</keyword>
<evidence type="ECO:0000313" key="6">
    <source>
        <dbReference type="EMBL" id="SKC00734.1"/>
    </source>
</evidence>
<evidence type="ECO:0000256" key="2">
    <source>
        <dbReference type="ARBA" id="ARBA00022723"/>
    </source>
</evidence>
<dbReference type="Proteomes" id="UP000190044">
    <property type="component" value="Unassembled WGS sequence"/>
</dbReference>
<accession>A0A1T5FXF7</accession>
<keyword evidence="4" id="KW-0862">Zinc</keyword>
<keyword evidence="3" id="KW-0378">Hydrolase</keyword>
<keyword evidence="7" id="KW-1185">Reference proteome</keyword>